<dbReference type="RefSeq" id="XP_012770831.1">
    <property type="nucleotide sequence ID" value="XM_012915377.1"/>
</dbReference>
<accession>A0A061BTT2</accession>
<evidence type="ECO:0000256" key="1">
    <source>
        <dbReference type="SAM" id="Coils"/>
    </source>
</evidence>
<sequence>MGFLSGVLGAVKDDEAVKTYDKYITEDNKKLKSVLDTLTKKIGSGRDGLAASVGAVREWLEGYETQITNKTNAVINPLKQLKDQITREKNKIDDEKVSSLSTQVDNWTGRAEQYKLLVGQAKNEMKHLDSELSGKLKCNISLLVQATGTFKEAAENDDLREIHKMANDKMDEVCEYVGKRFEKRSEYMQNYLDIKIGKLYTRVECMRKTELKNLISYVDTNLAGDFSKVDGMMRALAERYKADVVESVKSILSHALAIQSLVVNEKKTLKKQVVALGAQIAALKSVEEEVKNQVPKKLENFEHDKRDGWYLQHVDLFKKEVKTQLKTYVMTKLGKQISKELKELTDKIAHPEVGHNGHLDAFVNALGSYADGFKSKFETAIGNLVDQLLKDGDAEGKIRGHVIMRGALGSGPKIIGVKNAIKTQIIKLSDSVMNKPASGKADVQQTLKSIQQYIQQYSEQIQMKIDNPVSLIQAVEKDEEFLQLKPKVVLTASDQGLQSGLKSVLATVKKAIEDAHEEVKRFITTSQIKELEEAITAVTSLPDDVSNKVYNSLTAPSTLGTLGETINNALGENVNSADEYLGTLLHDAIEGGIGRFQAKIESNILKQLNTIKSEFEKLQTKIGDESVTSTEARNGESDLHKEVNRLQSDINMFLNIKVGEDVNVGGSVHKDLAELKSMISALGTKVTEVVTHVDKVRIELTNCINQTGRLLTSAIKTSNAVFKQLQNEVGIKIKESFQELQARGEDLYTNRKIKEVAALQSIVNAQIDELNLLIEKDKELGVKGYLNRLNKIFMPPLNDFTQPASRPQLPEKKLLDFSPKVKDSFKNCFDDLQQQLDLFPTTMRVNAISNALSTLLAPLTRYDHAFTKNLAKLKSEIDDIAQQTYANNAQKVSLSLVQGLSAFVKELEKVYVRVYDGHSDRIDFDNLVKKTGQIVDLNGPARWITVSTPDGTKLAKILLTIFNFIYEDIIRLINKCEDNWGSKKLCLIQDDADNPLGLFLQRCGYTVAKSDTSKDGETQCKTSVRGETILRKLNEEISNVQITSHLTTCESNLTQEGEKKKTDNFNFADLLDCLLNHIDRYNEVCHYSTHFAKRQPCSAYEMLIWLSGLPYSVARPALLQDGIGNLLDNANKKVLADVDGISLLDHESSYLDANPTKITWYGINEALELLCSASYDVLVSIAGTGDADTIYGSDLCNNSFKFKYPASGEDCLDMLLDILRRLFPPLRFLQTQCSVGASHNGWLQCTYGRDVQPATWPCKEHPTDKSKCQPTCQPNCQVNTQPNCQPKSPLMSYLSDCHVGCLPHKLTSIGCKYEC</sequence>
<dbReference type="GeneID" id="24562106"/>
<keyword evidence="1" id="KW-0175">Coiled coil</keyword>
<proteinExistence type="predicted"/>
<reference evidence="2" key="2">
    <citation type="submission" date="2014-06" db="EMBL/GenBank/DDBJ databases">
        <authorList>
            <person name="Aslett M."/>
            <person name="De Silva Nishadi"/>
        </authorList>
    </citation>
    <scope>NUCLEOTIDE SEQUENCE</scope>
    <source>
        <strain evidence="2">Bond</strain>
    </source>
</reference>
<dbReference type="VEuPathDB" id="PiroplasmaDB:BBBOND_0005510"/>
<dbReference type="OrthoDB" id="366982at2759"/>
<gene>
    <name evidence="2" type="ORF">BBBOND_0005510</name>
</gene>
<name>A0A061BTT2_BABBI</name>
<protein>
    <submittedName>
        <fullName evidence="2">Uncharacterized protein</fullName>
    </submittedName>
</protein>
<dbReference type="EMBL" id="LK055227">
    <property type="protein sequence ID" value="CDR71889.1"/>
    <property type="molecule type" value="Genomic_DNA"/>
</dbReference>
<reference evidence="2" key="1">
    <citation type="journal article" date="2014" name="Nucleic Acids Res.">
        <title>The evolutionary dynamics of variant antigen genes in Babesia reveal a history of genomic innovation underlying host-parasite interaction.</title>
        <authorList>
            <person name="Jackson A.P."/>
            <person name="Otto T.D."/>
            <person name="Darby A."/>
            <person name="Ramaprasad A."/>
            <person name="Xia D."/>
            <person name="Echaide I.E."/>
            <person name="Farber M."/>
            <person name="Gahlot S."/>
            <person name="Gamble J."/>
            <person name="Gupta D."/>
            <person name="Gupta Y."/>
            <person name="Jackson L."/>
            <person name="Malandrin L."/>
            <person name="Malas T.B."/>
            <person name="Moussa E."/>
            <person name="Nair M."/>
            <person name="Reid AJ."/>
            <person name="Sanders M."/>
            <person name="Sharma J."/>
            <person name="Tracey A."/>
            <person name="Quail M.A."/>
            <person name="Weir W."/>
            <person name="Wastling J.M."/>
            <person name="Hall N."/>
            <person name="Willadsen P."/>
            <person name="Lingelbach K."/>
            <person name="Shiels B."/>
            <person name="Tait A."/>
            <person name="Berriman M."/>
            <person name="Allred D.R."/>
            <person name="Pain A."/>
        </authorList>
    </citation>
    <scope>NUCLEOTIDE SEQUENCE</scope>
    <source>
        <strain evidence="2">Bond</strain>
    </source>
</reference>
<feature type="coiled-coil region" evidence="1">
    <location>
        <begin position="78"/>
        <end position="131"/>
    </location>
</feature>
<dbReference type="KEGG" id="bbig:BBBOND_0005510"/>
<feature type="non-terminal residue" evidence="2">
    <location>
        <position position="1315"/>
    </location>
</feature>
<organism evidence="2">
    <name type="scientific">Babesia bigemina</name>
    <dbReference type="NCBI Taxonomy" id="5866"/>
    <lineage>
        <taxon>Eukaryota</taxon>
        <taxon>Sar</taxon>
        <taxon>Alveolata</taxon>
        <taxon>Apicomplexa</taxon>
        <taxon>Aconoidasida</taxon>
        <taxon>Piroplasmida</taxon>
        <taxon>Babesiidae</taxon>
        <taxon>Babesia</taxon>
    </lineage>
</organism>
<evidence type="ECO:0000313" key="2">
    <source>
        <dbReference type="EMBL" id="CDR71889.1"/>
    </source>
</evidence>